<protein>
    <submittedName>
        <fullName evidence="2">Uncharacterized protein</fullName>
    </submittedName>
</protein>
<evidence type="ECO:0000313" key="2">
    <source>
        <dbReference type="EMBL" id="KAL3753600.1"/>
    </source>
</evidence>
<feature type="region of interest" description="Disordered" evidence="1">
    <location>
        <begin position="349"/>
        <end position="393"/>
    </location>
</feature>
<feature type="compositionally biased region" description="Low complexity" evidence="1">
    <location>
        <begin position="437"/>
        <end position="448"/>
    </location>
</feature>
<organism evidence="2 3">
    <name type="scientific">Eucalyptus globulus</name>
    <name type="common">Tasmanian blue gum</name>
    <dbReference type="NCBI Taxonomy" id="34317"/>
    <lineage>
        <taxon>Eukaryota</taxon>
        <taxon>Viridiplantae</taxon>
        <taxon>Streptophyta</taxon>
        <taxon>Embryophyta</taxon>
        <taxon>Tracheophyta</taxon>
        <taxon>Spermatophyta</taxon>
        <taxon>Magnoliopsida</taxon>
        <taxon>eudicotyledons</taxon>
        <taxon>Gunneridae</taxon>
        <taxon>Pentapetalae</taxon>
        <taxon>rosids</taxon>
        <taxon>malvids</taxon>
        <taxon>Myrtales</taxon>
        <taxon>Myrtaceae</taxon>
        <taxon>Myrtoideae</taxon>
        <taxon>Eucalypteae</taxon>
        <taxon>Eucalyptus</taxon>
    </lineage>
</organism>
<evidence type="ECO:0000313" key="3">
    <source>
        <dbReference type="Proteomes" id="UP001634007"/>
    </source>
</evidence>
<name>A0ABD3LZ52_EUCGL</name>
<sequence>MGKQPRGGGGSGKKPDNVGKGKVTPVQIAFIVDRYLHDNGYHQSRSAFRAEASSLAKSPLHEAPKGLLSLDAMLNEYISLKEQKVAVDQERVQLEQERWRIQALLQGMQDAMSAYNTAAGGPPTPVIQAPPADNLVVAHPPPPNPSGGSPTGCPAYNTPSPVLPSMLSKAGLNPEKSSLHSGGQPYSGKRKGPNTSTSLAKKPRSISSSSRLPDQSAGIIRQSIEGNTNQGNANISGSVQSLTQKSVISGSSVQGSSIVKRLFNQPLPCTPNKSSGPKTPPQGISSVNDKSASSVDVSSNAGCSNNTTPQEASPSRCTVVSYERVTVSPYKQGGLYTIERSHCISSTSPAKTDLKRLHRREHVKGRLDFDNPDVPTSLGEEQADNPSTSQSQSDVDIFDIDFPNLEAFGVSFSEFLVDFDFDCDGMNISSQPLSDASPETISESSPESRGNNLGAHQCLSESPGTVIEVLSENDMNLTGLSGTMETVEKHPEPGRGSENLDQEYDASEN</sequence>
<feature type="compositionally biased region" description="Polar residues" evidence="1">
    <location>
        <begin position="384"/>
        <end position="393"/>
    </location>
</feature>
<feature type="compositionally biased region" description="Gly residues" evidence="1">
    <location>
        <begin position="1"/>
        <end position="12"/>
    </location>
</feature>
<feature type="compositionally biased region" description="Basic and acidic residues" evidence="1">
    <location>
        <begin position="486"/>
        <end position="495"/>
    </location>
</feature>
<feature type="region of interest" description="Disordered" evidence="1">
    <location>
        <begin position="430"/>
        <end position="509"/>
    </location>
</feature>
<evidence type="ECO:0000256" key="1">
    <source>
        <dbReference type="SAM" id="MobiDB-lite"/>
    </source>
</evidence>
<dbReference type="PANTHER" id="PTHR35117">
    <property type="entry name" value="MYOSIN-M HEAVY PROTEIN"/>
    <property type="match status" value="1"/>
</dbReference>
<feature type="region of interest" description="Disordered" evidence="1">
    <location>
        <begin position="119"/>
        <end position="215"/>
    </location>
</feature>
<dbReference type="EMBL" id="JBJKBG010000001">
    <property type="protein sequence ID" value="KAL3753600.1"/>
    <property type="molecule type" value="Genomic_DNA"/>
</dbReference>
<feature type="compositionally biased region" description="Polar residues" evidence="1">
    <location>
        <begin position="271"/>
        <end position="318"/>
    </location>
</feature>
<reference evidence="2 3" key="1">
    <citation type="submission" date="2024-11" db="EMBL/GenBank/DDBJ databases">
        <title>Chromosome-level genome assembly of Eucalyptus globulus Labill. provides insights into its genome evolution.</title>
        <authorList>
            <person name="Li X."/>
        </authorList>
    </citation>
    <scope>NUCLEOTIDE SEQUENCE [LARGE SCALE GENOMIC DNA]</scope>
    <source>
        <strain evidence="2">CL2024</strain>
        <tissue evidence="2">Fresh tender leaves</tissue>
    </source>
</reference>
<dbReference type="Proteomes" id="UP001634007">
    <property type="component" value="Unassembled WGS sequence"/>
</dbReference>
<dbReference type="AlphaFoldDB" id="A0ABD3LZ52"/>
<keyword evidence="3" id="KW-1185">Reference proteome</keyword>
<gene>
    <name evidence="2" type="ORF">ACJRO7_000930</name>
</gene>
<feature type="compositionally biased region" description="Polar residues" evidence="1">
    <location>
        <begin position="193"/>
        <end position="213"/>
    </location>
</feature>
<feature type="compositionally biased region" description="Acidic residues" evidence="1">
    <location>
        <begin position="500"/>
        <end position="509"/>
    </location>
</feature>
<feature type="region of interest" description="Disordered" evidence="1">
    <location>
        <begin position="264"/>
        <end position="318"/>
    </location>
</feature>
<proteinExistence type="predicted"/>
<dbReference type="PANTHER" id="PTHR35117:SF1">
    <property type="entry name" value="MYOSIN-M HEAVY PROTEIN"/>
    <property type="match status" value="1"/>
</dbReference>
<comment type="caution">
    <text evidence="2">The sequence shown here is derived from an EMBL/GenBank/DDBJ whole genome shotgun (WGS) entry which is preliminary data.</text>
</comment>
<feature type="region of interest" description="Disordered" evidence="1">
    <location>
        <begin position="1"/>
        <end position="21"/>
    </location>
</feature>
<feature type="compositionally biased region" description="Polar residues" evidence="1">
    <location>
        <begin position="473"/>
        <end position="484"/>
    </location>
</feature>
<accession>A0ABD3LZ52</accession>